<dbReference type="Gene3D" id="1.10.10.410">
    <property type="match status" value="1"/>
</dbReference>
<dbReference type="HAMAP" id="MF_00121">
    <property type="entry name" value="GatB"/>
    <property type="match status" value="1"/>
</dbReference>
<dbReference type="SUPFAM" id="SSF55931">
    <property type="entry name" value="Glutamine synthetase/guanido kinase"/>
    <property type="match status" value="1"/>
</dbReference>
<comment type="subunit">
    <text evidence="2 10">Heterotrimer of A, B and C subunits.</text>
</comment>
<gene>
    <name evidence="10" type="primary">gatB</name>
    <name evidence="12" type="ORF">A3D59_02585</name>
</gene>
<dbReference type="Proteomes" id="UP000179258">
    <property type="component" value="Unassembled WGS sequence"/>
</dbReference>
<dbReference type="NCBIfam" id="NF004014">
    <property type="entry name" value="PRK05477.1-4"/>
    <property type="match status" value="1"/>
</dbReference>
<keyword evidence="4 10" id="KW-0547">Nucleotide-binding</keyword>
<comment type="caution">
    <text evidence="12">The sequence shown here is derived from an EMBL/GenBank/DDBJ whole genome shotgun (WGS) entry which is preliminary data.</text>
</comment>
<dbReference type="Pfam" id="PF02934">
    <property type="entry name" value="GatB_N"/>
    <property type="match status" value="1"/>
</dbReference>
<dbReference type="Gene3D" id="1.10.150.380">
    <property type="entry name" value="GatB domain, N-terminal subdomain"/>
    <property type="match status" value="1"/>
</dbReference>
<dbReference type="PANTHER" id="PTHR11659:SF4">
    <property type="entry name" value="ASPARTYL_GLUTAMYL-TRNA(GLN) AMIDOTRANSFERASE SUBUNIT B_E CATALYTIC DOMAIN-CONTAINING PROTEIN"/>
    <property type="match status" value="1"/>
</dbReference>
<reference evidence="12 13" key="1">
    <citation type="journal article" date="2016" name="Nat. Commun.">
        <title>Thousands of microbial genomes shed light on interconnected biogeochemical processes in an aquifer system.</title>
        <authorList>
            <person name="Anantharaman K."/>
            <person name="Brown C.T."/>
            <person name="Hug L.A."/>
            <person name="Sharon I."/>
            <person name="Castelle C.J."/>
            <person name="Probst A.J."/>
            <person name="Thomas B.C."/>
            <person name="Singh A."/>
            <person name="Wilkins M.J."/>
            <person name="Karaoz U."/>
            <person name="Brodie E.L."/>
            <person name="Williams K.H."/>
            <person name="Hubbard S.S."/>
            <person name="Banfield J.F."/>
        </authorList>
    </citation>
    <scope>NUCLEOTIDE SEQUENCE [LARGE SCALE GENOMIC DNA]</scope>
</reference>
<accession>A0A1G2R4Z8</accession>
<evidence type="ECO:0000256" key="5">
    <source>
        <dbReference type="ARBA" id="ARBA00022840"/>
    </source>
</evidence>
<dbReference type="InterPro" id="IPR042114">
    <property type="entry name" value="GatB_C_1"/>
</dbReference>
<dbReference type="PANTHER" id="PTHR11659">
    <property type="entry name" value="GLUTAMYL-TRNA GLN AMIDOTRANSFERASE SUBUNIT B MITOCHONDRIAL AND PROKARYOTIC PET112-RELATED"/>
    <property type="match status" value="1"/>
</dbReference>
<dbReference type="InterPro" id="IPR006075">
    <property type="entry name" value="Asn/Gln-tRNA_Trfase_suB/E_cat"/>
</dbReference>
<dbReference type="SUPFAM" id="SSF89095">
    <property type="entry name" value="GatB/YqeY motif"/>
    <property type="match status" value="1"/>
</dbReference>
<dbReference type="Pfam" id="PF02637">
    <property type="entry name" value="GatB_Yqey"/>
    <property type="match status" value="1"/>
</dbReference>
<sequence>MEYEPVIGLEVHTELKTQTKMFCDCKNDSDEKHPNINVCPVCLAHPGTLPVPNKDAIEKVILVGMALHAEIPEFSQFDRKNYFYPDLPKGYQISQYEFPLVKGGHLEFRLPDGVDRSINITRVHLEEDTGRLVHNTNLAEQRRTNADDRGNILRNSASSLQKSATLVDFNRAGVPLMELVTEPDIRSALEARLFAEELQRVIRYVGASAADMEKGQMRVEANVSIRPKGAKEFGTKVELKNINSFKFVEKAIEYEIKRQAEVLSRGEKVIQETRGWDDAKGVSVSQRIKEGATDYRYFPEPDLAPLKLDQAWLQEIRAKLTELPDAKRKRFRGEYQLDEKTAAFFVDDPELAEYFEEVISEMQTWVESMGDKIDRAKAIKLVSNYLTSDFQKLRKETEGAVHDTLITPENFAELMALIYEGKLSSAAAKQILDSMFRTGKDPTDIMAEKNLGQESSSETLRAVVVEIIQANSDIVAQVKGGKTNAIQVLVGAAMKASRGKGNPAVLRELIEAALNQS</sequence>
<dbReference type="EMBL" id="MHTX01000042">
    <property type="protein sequence ID" value="OHA67322.1"/>
    <property type="molecule type" value="Genomic_DNA"/>
</dbReference>
<dbReference type="GO" id="GO:0006412">
    <property type="term" value="P:translation"/>
    <property type="evidence" value="ECO:0007669"/>
    <property type="project" value="UniProtKB-UniRule"/>
</dbReference>
<keyword evidence="6 10" id="KW-0648">Protein biosynthesis</keyword>
<evidence type="ECO:0000256" key="7">
    <source>
        <dbReference type="ARBA" id="ARBA00024799"/>
    </source>
</evidence>
<dbReference type="GO" id="GO:0005524">
    <property type="term" value="F:ATP binding"/>
    <property type="evidence" value="ECO:0007669"/>
    <property type="project" value="UniProtKB-KW"/>
</dbReference>
<dbReference type="PROSITE" id="PS01234">
    <property type="entry name" value="GATB"/>
    <property type="match status" value="1"/>
</dbReference>
<name>A0A1G2R4Z8_9BACT</name>
<dbReference type="InterPro" id="IPR023168">
    <property type="entry name" value="GatB_Yqey_C_2"/>
</dbReference>
<evidence type="ECO:0000256" key="10">
    <source>
        <dbReference type="HAMAP-Rule" id="MF_00121"/>
    </source>
</evidence>
<dbReference type="GO" id="GO:0050567">
    <property type="term" value="F:glutaminyl-tRNA synthase (glutamine-hydrolyzing) activity"/>
    <property type="evidence" value="ECO:0007669"/>
    <property type="project" value="UniProtKB-UniRule"/>
</dbReference>
<evidence type="ECO:0000256" key="4">
    <source>
        <dbReference type="ARBA" id="ARBA00022741"/>
    </source>
</evidence>
<evidence type="ECO:0000313" key="12">
    <source>
        <dbReference type="EMBL" id="OHA67322.1"/>
    </source>
</evidence>
<comment type="function">
    <text evidence="7 10">Allows the formation of correctly charged Asn-tRNA(Asn) or Gln-tRNA(Gln) through the transamidation of misacylated Asp-tRNA(Asn) or Glu-tRNA(Gln) in organisms which lack either or both of asparaginyl-tRNA or glutaminyl-tRNA synthetases. The reaction takes place in the presence of glutamine and ATP through an activated phospho-Asp-tRNA(Asn) or phospho-Glu-tRNA(Gln).</text>
</comment>
<evidence type="ECO:0000256" key="3">
    <source>
        <dbReference type="ARBA" id="ARBA00022598"/>
    </source>
</evidence>
<protein>
    <recommendedName>
        <fullName evidence="10">Aspartyl/glutamyl-tRNA(Asn/Gln) amidotransferase subunit B</fullName>
        <shortName evidence="10">Asp/Glu-ADT subunit B</shortName>
        <ecNumber evidence="10">6.3.5.-</ecNumber>
    </recommendedName>
</protein>
<evidence type="ECO:0000256" key="1">
    <source>
        <dbReference type="ARBA" id="ARBA00005306"/>
    </source>
</evidence>
<organism evidence="12 13">
    <name type="scientific">Candidatus Wildermuthbacteria bacterium RIFCSPHIGHO2_02_FULL_47_17</name>
    <dbReference type="NCBI Taxonomy" id="1802452"/>
    <lineage>
        <taxon>Bacteria</taxon>
        <taxon>Candidatus Wildermuthiibacteriota</taxon>
    </lineage>
</organism>
<comment type="similarity">
    <text evidence="1 10">Belongs to the GatB/GatE family. GatB subfamily.</text>
</comment>
<dbReference type="InterPro" id="IPR017958">
    <property type="entry name" value="Gln-tRNA_amidoTrfase_suB_CS"/>
</dbReference>
<dbReference type="GO" id="GO:0050566">
    <property type="term" value="F:asparaginyl-tRNA synthase (glutamine-hydrolyzing) activity"/>
    <property type="evidence" value="ECO:0007669"/>
    <property type="project" value="RHEA"/>
</dbReference>
<proteinExistence type="inferred from homology"/>
<dbReference type="AlphaFoldDB" id="A0A1G2R4Z8"/>
<evidence type="ECO:0000256" key="6">
    <source>
        <dbReference type="ARBA" id="ARBA00022917"/>
    </source>
</evidence>
<keyword evidence="3 10" id="KW-0436">Ligase</keyword>
<dbReference type="SMART" id="SM00845">
    <property type="entry name" value="GatB_Yqey"/>
    <property type="match status" value="1"/>
</dbReference>
<evidence type="ECO:0000256" key="2">
    <source>
        <dbReference type="ARBA" id="ARBA00011123"/>
    </source>
</evidence>
<dbReference type="NCBIfam" id="TIGR00133">
    <property type="entry name" value="gatB"/>
    <property type="match status" value="1"/>
</dbReference>
<dbReference type="InterPro" id="IPR003789">
    <property type="entry name" value="Asn/Gln_tRNA_amidoTrase-B-like"/>
</dbReference>
<keyword evidence="5 10" id="KW-0067">ATP-binding</keyword>
<dbReference type="EC" id="6.3.5.-" evidence="10"/>
<evidence type="ECO:0000313" key="13">
    <source>
        <dbReference type="Proteomes" id="UP000179258"/>
    </source>
</evidence>
<dbReference type="InterPro" id="IPR018027">
    <property type="entry name" value="Asn/Gln_amidotransferase"/>
</dbReference>
<evidence type="ECO:0000256" key="8">
    <source>
        <dbReference type="ARBA" id="ARBA00047380"/>
    </source>
</evidence>
<evidence type="ECO:0000259" key="11">
    <source>
        <dbReference type="SMART" id="SM00845"/>
    </source>
</evidence>
<evidence type="ECO:0000256" key="9">
    <source>
        <dbReference type="ARBA" id="ARBA00047913"/>
    </source>
</evidence>
<dbReference type="NCBIfam" id="NF004012">
    <property type="entry name" value="PRK05477.1-2"/>
    <property type="match status" value="1"/>
</dbReference>
<feature type="domain" description="Asn/Gln amidotransferase" evidence="11">
    <location>
        <begin position="353"/>
        <end position="514"/>
    </location>
</feature>
<dbReference type="InterPro" id="IPR014746">
    <property type="entry name" value="Gln_synth/guanido_kin_cat_dom"/>
</dbReference>
<comment type="catalytic activity">
    <reaction evidence="8 10">
        <text>L-aspartyl-tRNA(Asn) + L-glutamine + ATP + H2O = L-asparaginyl-tRNA(Asn) + L-glutamate + ADP + phosphate + 2 H(+)</text>
        <dbReference type="Rhea" id="RHEA:14513"/>
        <dbReference type="Rhea" id="RHEA-COMP:9674"/>
        <dbReference type="Rhea" id="RHEA-COMP:9677"/>
        <dbReference type="ChEBI" id="CHEBI:15377"/>
        <dbReference type="ChEBI" id="CHEBI:15378"/>
        <dbReference type="ChEBI" id="CHEBI:29985"/>
        <dbReference type="ChEBI" id="CHEBI:30616"/>
        <dbReference type="ChEBI" id="CHEBI:43474"/>
        <dbReference type="ChEBI" id="CHEBI:58359"/>
        <dbReference type="ChEBI" id="CHEBI:78515"/>
        <dbReference type="ChEBI" id="CHEBI:78516"/>
        <dbReference type="ChEBI" id="CHEBI:456216"/>
    </reaction>
</comment>
<dbReference type="InterPro" id="IPR017959">
    <property type="entry name" value="Asn/Gln-tRNA_amidoTrfase_suB/E"/>
</dbReference>
<dbReference type="InterPro" id="IPR004413">
    <property type="entry name" value="GatB"/>
</dbReference>
<dbReference type="FunFam" id="1.10.10.410:FF:000001">
    <property type="entry name" value="Aspartyl/glutamyl-tRNA(Asn/Gln) amidotransferase subunit B"/>
    <property type="match status" value="1"/>
</dbReference>
<comment type="catalytic activity">
    <reaction evidence="9 10">
        <text>L-glutamyl-tRNA(Gln) + L-glutamine + ATP + H2O = L-glutaminyl-tRNA(Gln) + L-glutamate + ADP + phosphate + H(+)</text>
        <dbReference type="Rhea" id="RHEA:17521"/>
        <dbReference type="Rhea" id="RHEA-COMP:9681"/>
        <dbReference type="Rhea" id="RHEA-COMP:9684"/>
        <dbReference type="ChEBI" id="CHEBI:15377"/>
        <dbReference type="ChEBI" id="CHEBI:15378"/>
        <dbReference type="ChEBI" id="CHEBI:29985"/>
        <dbReference type="ChEBI" id="CHEBI:30616"/>
        <dbReference type="ChEBI" id="CHEBI:43474"/>
        <dbReference type="ChEBI" id="CHEBI:58359"/>
        <dbReference type="ChEBI" id="CHEBI:78520"/>
        <dbReference type="ChEBI" id="CHEBI:78521"/>
        <dbReference type="ChEBI" id="CHEBI:456216"/>
    </reaction>
</comment>